<dbReference type="Proteomes" id="UP000290433">
    <property type="component" value="Unassembled WGS sequence"/>
</dbReference>
<accession>A0A444VS83</accession>
<dbReference type="AlphaFoldDB" id="A0A444VS83"/>
<evidence type="ECO:0000313" key="1">
    <source>
        <dbReference type="EMBL" id="RYJ36380.1"/>
    </source>
</evidence>
<protein>
    <submittedName>
        <fullName evidence="1">Uncharacterized protein</fullName>
    </submittedName>
</protein>
<comment type="caution">
    <text evidence="1">The sequence shown here is derived from an EMBL/GenBank/DDBJ whole genome shotgun (WGS) entry which is preliminary data.</text>
</comment>
<evidence type="ECO:0000313" key="2">
    <source>
        <dbReference type="Proteomes" id="UP000290433"/>
    </source>
</evidence>
<proteinExistence type="predicted"/>
<name>A0A444VS83_9FLAO</name>
<dbReference type="EMBL" id="JUIV01000038">
    <property type="protein sequence ID" value="RYJ36380.1"/>
    <property type="molecule type" value="Genomic_DNA"/>
</dbReference>
<organism evidence="1 2">
    <name type="scientific">Flavobacterium anhuiense</name>
    <dbReference type="NCBI Taxonomy" id="459526"/>
    <lineage>
        <taxon>Bacteria</taxon>
        <taxon>Pseudomonadati</taxon>
        <taxon>Bacteroidota</taxon>
        <taxon>Flavobacteriia</taxon>
        <taxon>Flavobacteriales</taxon>
        <taxon>Flavobacteriaceae</taxon>
        <taxon>Flavobacterium</taxon>
    </lineage>
</organism>
<sequence length="149" mass="15504">MPVGVFGLTETEPSVSLKFNTEGKELVNVTSISILLTSLQFKISLSKILAITVPPITPSDEEIVSSFASIAPITLTVCVQVCVFPAASFAIQVTVVFPIGKLDGASFVTVTVPVQLSDTVGVPKTTPDAAHKLASAETTTTTGHVIDGF</sequence>
<gene>
    <name evidence="1" type="ORF">NU08_4593</name>
</gene>
<reference evidence="1 2" key="1">
    <citation type="submission" date="2014-12" db="EMBL/GenBank/DDBJ databases">
        <title>Genome sequence of Flavobacterium anhuiense RCM74.</title>
        <authorList>
            <person name="Kim J.F."/>
            <person name="Song J.Y."/>
            <person name="Kwak M.-J."/>
            <person name="Lee S.-W."/>
        </authorList>
    </citation>
    <scope>NUCLEOTIDE SEQUENCE [LARGE SCALE GENOMIC DNA]</scope>
    <source>
        <strain evidence="1 2">RCM74</strain>
    </source>
</reference>